<dbReference type="EMBL" id="CP051680">
    <property type="protein sequence ID" value="QJD88177.1"/>
    <property type="molecule type" value="Genomic_DNA"/>
</dbReference>
<organism evidence="1 2">
    <name type="scientific">Cohnella herbarum</name>
    <dbReference type="NCBI Taxonomy" id="2728023"/>
    <lineage>
        <taxon>Bacteria</taxon>
        <taxon>Bacillati</taxon>
        <taxon>Bacillota</taxon>
        <taxon>Bacilli</taxon>
        <taxon>Bacillales</taxon>
        <taxon>Paenibacillaceae</taxon>
        <taxon>Cohnella</taxon>
    </lineage>
</organism>
<reference evidence="1 2" key="1">
    <citation type="submission" date="2020-04" db="EMBL/GenBank/DDBJ databases">
        <title>Genome sequencing of novel species.</title>
        <authorList>
            <person name="Heo J."/>
            <person name="Kim S.-J."/>
            <person name="Kim J.-S."/>
            <person name="Hong S.-B."/>
            <person name="Kwon S.-W."/>
        </authorList>
    </citation>
    <scope>NUCLEOTIDE SEQUENCE [LARGE SCALE GENOMIC DNA]</scope>
    <source>
        <strain evidence="1 2">MFER-1</strain>
    </source>
</reference>
<dbReference type="Pfam" id="PF14375">
    <property type="entry name" value="Cys_rich_CWC"/>
    <property type="match status" value="1"/>
</dbReference>
<evidence type="ECO:0000313" key="2">
    <source>
        <dbReference type="Proteomes" id="UP000502248"/>
    </source>
</evidence>
<evidence type="ECO:0000313" key="1">
    <source>
        <dbReference type="EMBL" id="QJD88177.1"/>
    </source>
</evidence>
<dbReference type="KEGG" id="cheb:HH215_15700"/>
<dbReference type="AlphaFoldDB" id="A0A7Z2ZRL0"/>
<dbReference type="Proteomes" id="UP000502248">
    <property type="component" value="Chromosome"/>
</dbReference>
<accession>A0A7Z2ZRL0</accession>
<sequence>MDPSLCPLCGESNGCGNLIGMPQGTCWCSSATFPPEIFKSIPDEKRRKACICKACVEKFG</sequence>
<proteinExistence type="predicted"/>
<keyword evidence="2" id="KW-1185">Reference proteome</keyword>
<dbReference type="InterPro" id="IPR032720">
    <property type="entry name" value="Cys_rich_CWC"/>
</dbReference>
<protein>
    <submittedName>
        <fullName evidence="1">Cysteine-rich CWC family protein</fullName>
    </submittedName>
</protein>
<name>A0A7Z2ZRL0_9BACL</name>
<gene>
    <name evidence="1" type="ORF">HH215_15700</name>
</gene>